<comment type="caution">
    <text evidence="1">The sequence shown here is derived from an EMBL/GenBank/DDBJ whole genome shotgun (WGS) entry which is preliminary data.</text>
</comment>
<protein>
    <submittedName>
        <fullName evidence="1">Uncharacterized protein</fullName>
    </submittedName>
</protein>
<evidence type="ECO:0000313" key="1">
    <source>
        <dbReference type="EMBL" id="CAG2249906.1"/>
    </source>
</evidence>
<accession>A0A8S3V0Q7</accession>
<proteinExistence type="predicted"/>
<gene>
    <name evidence="1" type="ORF">MEDL_61657</name>
</gene>
<dbReference type="EMBL" id="CAJPWZ010003019">
    <property type="protein sequence ID" value="CAG2249906.1"/>
    <property type="molecule type" value="Genomic_DNA"/>
</dbReference>
<evidence type="ECO:0000313" key="2">
    <source>
        <dbReference type="Proteomes" id="UP000683360"/>
    </source>
</evidence>
<dbReference type="Proteomes" id="UP000683360">
    <property type="component" value="Unassembled WGS sequence"/>
</dbReference>
<organism evidence="1 2">
    <name type="scientific">Mytilus edulis</name>
    <name type="common">Blue mussel</name>
    <dbReference type="NCBI Taxonomy" id="6550"/>
    <lineage>
        <taxon>Eukaryota</taxon>
        <taxon>Metazoa</taxon>
        <taxon>Spiralia</taxon>
        <taxon>Lophotrochozoa</taxon>
        <taxon>Mollusca</taxon>
        <taxon>Bivalvia</taxon>
        <taxon>Autobranchia</taxon>
        <taxon>Pteriomorphia</taxon>
        <taxon>Mytilida</taxon>
        <taxon>Mytiloidea</taxon>
        <taxon>Mytilidae</taxon>
        <taxon>Mytilinae</taxon>
        <taxon>Mytilus</taxon>
    </lineage>
</organism>
<sequence length="182" mass="21023">MHLIKVSKRKCAHESAMELSSMITEDKRPDTEVGDTRKRMDDGYKLKQRSSENTLKDIDALQLVLYQKDKQLQFIREENCLIRNLFNQQITSLLEEIKEKDSMIKQLQITIEQIDKFHEVKKENTLNGLTVKLDTVIGEISGMCSAINELLVEARRKSSLSDTKNITLNIRQKGILQISTEE</sequence>
<reference evidence="1" key="1">
    <citation type="submission" date="2021-03" db="EMBL/GenBank/DDBJ databases">
        <authorList>
            <person name="Bekaert M."/>
        </authorList>
    </citation>
    <scope>NUCLEOTIDE SEQUENCE</scope>
</reference>
<dbReference type="OrthoDB" id="6128606at2759"/>
<dbReference type="AlphaFoldDB" id="A0A8S3V0Q7"/>
<keyword evidence="2" id="KW-1185">Reference proteome</keyword>
<name>A0A8S3V0Q7_MYTED</name>